<evidence type="ECO:0000313" key="3">
    <source>
        <dbReference type="Proteomes" id="UP000184222"/>
    </source>
</evidence>
<keyword evidence="1" id="KW-0175">Coiled coil</keyword>
<feature type="coiled-coil region" evidence="1">
    <location>
        <begin position="286"/>
        <end position="320"/>
    </location>
</feature>
<dbReference type="AlphaFoldDB" id="A0A1L4BR94"/>
<dbReference type="KEGG" id="frx:F7310_02825"/>
<name>A0A1L4BR94_9GAMM</name>
<dbReference type="STRING" id="573570.F7310_02825"/>
<accession>A0A1L4BR94</accession>
<gene>
    <name evidence="2" type="ORF">F7310_02825</name>
</gene>
<keyword evidence="3" id="KW-1185">Reference proteome</keyword>
<dbReference type="EMBL" id="CP016796">
    <property type="protein sequence ID" value="API86350.1"/>
    <property type="molecule type" value="Genomic_DNA"/>
</dbReference>
<sequence>MECLFSDDNITLESFKKSLIGCYESKLKHYLLEDAIVIGFEINTIDIHYMNTKNIPWINVCISPIRFLDDLGLNITSSFDYNWSKYSVSDNVISLFANIQKSKYPQHNYEHQVPPKRNTIEKKNRSILILGQSINDKSVFFDGEFKSLLDYIDIIESIVGDYDTVYYRRHPYETDDKVDAKIKELFNAQDISNVSIYDAFSWSDISTVTAISSSSLHEAKYFGHNVIFLEPRAAKYKFDTISISNLYKAMVDIPFLQVNQMNCIDVVVPINTLRKMFGSWSYITESEMLEIRINSVRQELEQLNEKLAGVENWAADLNNSLLSVYQSASWKLTKPLRSSKKIIKRLSQLFRLSNVSKYFKNVQSEGSVKKKLEKKSFESIYSVVEYVNKAKNVKVKLDLQNTRNFEINRVTSNRWSYFKLLEQRLLKYSFVRKHYKYIAKLKVKIKQSKLLSKLILGR</sequence>
<protein>
    <submittedName>
        <fullName evidence="2">Uncharacterized protein</fullName>
    </submittedName>
</protein>
<organism evidence="2 3">
    <name type="scientific">Francisella uliginis</name>
    <dbReference type="NCBI Taxonomy" id="573570"/>
    <lineage>
        <taxon>Bacteria</taxon>
        <taxon>Pseudomonadati</taxon>
        <taxon>Pseudomonadota</taxon>
        <taxon>Gammaproteobacteria</taxon>
        <taxon>Thiotrichales</taxon>
        <taxon>Francisellaceae</taxon>
        <taxon>Francisella</taxon>
    </lineage>
</organism>
<evidence type="ECO:0000313" key="2">
    <source>
        <dbReference type="EMBL" id="API86350.1"/>
    </source>
</evidence>
<proteinExistence type="predicted"/>
<reference evidence="2 3" key="1">
    <citation type="journal article" date="2016" name="Appl. Environ. Microbiol.">
        <title>Whole genome relationships among Francisella bacteria of diverse origin define new species and provide specific regions for detection.</title>
        <authorList>
            <person name="Challacombe J.F."/>
            <person name="Petersen J.M."/>
            <person name="Gallegos-Graves V."/>
            <person name="Hodge D."/>
            <person name="Pillai S."/>
            <person name="Kuske C.R."/>
        </authorList>
    </citation>
    <scope>NUCLEOTIDE SEQUENCE [LARGE SCALE GENOMIC DNA]</scope>
    <source>
        <strain evidence="3">TX07-7310</strain>
    </source>
</reference>
<evidence type="ECO:0000256" key="1">
    <source>
        <dbReference type="SAM" id="Coils"/>
    </source>
</evidence>
<dbReference type="Proteomes" id="UP000184222">
    <property type="component" value="Chromosome"/>
</dbReference>